<keyword evidence="2" id="KW-0812">Transmembrane</keyword>
<feature type="region of interest" description="Disordered" evidence="1">
    <location>
        <begin position="500"/>
        <end position="523"/>
    </location>
</feature>
<evidence type="ECO:0000256" key="1">
    <source>
        <dbReference type="SAM" id="MobiDB-lite"/>
    </source>
</evidence>
<evidence type="ECO:0000256" key="2">
    <source>
        <dbReference type="SAM" id="Phobius"/>
    </source>
</evidence>
<dbReference type="GeneID" id="97284812"/>
<accession>A0ABZ1KXA3</accession>
<feature type="compositionally biased region" description="Basic and acidic residues" evidence="1">
    <location>
        <begin position="24"/>
        <end position="37"/>
    </location>
</feature>
<dbReference type="Proteomes" id="UP001622557">
    <property type="component" value="Chromosome"/>
</dbReference>
<feature type="transmembrane region" description="Helical" evidence="2">
    <location>
        <begin position="263"/>
        <end position="282"/>
    </location>
</feature>
<sequence>MSTPVTGADGPRPRRLRMPFPRRPAPDTARRGPDRAARAARPPLVLDARDQGTLLKDAGRHGRQAGRKKTLDPWLLYGDEPLPYFVKLAALRDAMVHRIEEELHGRQEEARLQDAQDDADMTTGKARTLLLERRLQEADTAVRTALDQLDLLALRSSRWLRFRDRLRERVEERWLRARFGDAAGPAPAAAALADDGTGPAPGKEEGADPGDDWQSVSTTAGAPDGTASASLGADYRAALRETGVQGSADCWEGLLTRPGLPRWLSLALLATVMAVEVPVYWVAYQPFHGVGSTGGDLMSGTLAVSSAVVMLIVPHLAGHMLRWRSATGAPRGGWLPSLTLLGVWGALTWLLGTLRAKFVTQHDTPVRATGDSAGFAGLDGSAAGTTTLVDRLHLAPQTVTWLFCALLLLSGGVGFLLGLFREHPFLDAFRTAVERREDLQRQHDESVAATERARAARETAQARQEDRREAARERIAATRELYESAAAEFLQGVVTASKDPAVSEAAMRRSDHRPLLPGPAPLG</sequence>
<evidence type="ECO:0000313" key="3">
    <source>
        <dbReference type="EMBL" id="WTQ84329.1"/>
    </source>
</evidence>
<feature type="transmembrane region" description="Helical" evidence="2">
    <location>
        <begin position="333"/>
        <end position="352"/>
    </location>
</feature>
<feature type="transmembrane region" description="Helical" evidence="2">
    <location>
        <begin position="302"/>
        <end position="321"/>
    </location>
</feature>
<gene>
    <name evidence="3" type="ORF">OG350_30270</name>
</gene>
<dbReference type="EMBL" id="CP108164">
    <property type="protein sequence ID" value="WTQ84329.1"/>
    <property type="molecule type" value="Genomic_DNA"/>
</dbReference>
<keyword evidence="2" id="KW-0472">Membrane</keyword>
<keyword evidence="2" id="KW-1133">Transmembrane helix</keyword>
<evidence type="ECO:0000313" key="4">
    <source>
        <dbReference type="Proteomes" id="UP001622557"/>
    </source>
</evidence>
<protein>
    <submittedName>
        <fullName evidence="3">Uncharacterized protein</fullName>
    </submittedName>
</protein>
<proteinExistence type="predicted"/>
<keyword evidence="4" id="KW-1185">Reference proteome</keyword>
<feature type="compositionally biased region" description="Basic and acidic residues" evidence="1">
    <location>
        <begin position="440"/>
        <end position="457"/>
    </location>
</feature>
<reference evidence="3 4" key="1">
    <citation type="submission" date="2022-10" db="EMBL/GenBank/DDBJ databases">
        <title>The complete genomes of actinobacterial strains from the NBC collection.</title>
        <authorList>
            <person name="Joergensen T.S."/>
            <person name="Alvarez Arevalo M."/>
            <person name="Sterndorff E.B."/>
            <person name="Faurdal D."/>
            <person name="Vuksanovic O."/>
            <person name="Mourched A.-S."/>
            <person name="Charusanti P."/>
            <person name="Shaw S."/>
            <person name="Blin K."/>
            <person name="Weber T."/>
        </authorList>
    </citation>
    <scope>NUCLEOTIDE SEQUENCE [LARGE SCALE GENOMIC DNA]</scope>
    <source>
        <strain evidence="3 4">NBC_00156</strain>
    </source>
</reference>
<organism evidence="3 4">
    <name type="scientific">Streptomyces achromogenes</name>
    <dbReference type="NCBI Taxonomy" id="67255"/>
    <lineage>
        <taxon>Bacteria</taxon>
        <taxon>Bacillati</taxon>
        <taxon>Actinomycetota</taxon>
        <taxon>Actinomycetes</taxon>
        <taxon>Kitasatosporales</taxon>
        <taxon>Streptomycetaceae</taxon>
        <taxon>Streptomyces</taxon>
    </lineage>
</organism>
<feature type="compositionally biased region" description="Low complexity" evidence="1">
    <location>
        <begin position="186"/>
        <end position="201"/>
    </location>
</feature>
<feature type="region of interest" description="Disordered" evidence="1">
    <location>
        <begin position="1"/>
        <end position="45"/>
    </location>
</feature>
<name>A0ABZ1KXA3_STRAH</name>
<feature type="region of interest" description="Disordered" evidence="1">
    <location>
        <begin position="440"/>
        <end position="470"/>
    </location>
</feature>
<feature type="transmembrane region" description="Helical" evidence="2">
    <location>
        <begin position="399"/>
        <end position="420"/>
    </location>
</feature>
<dbReference type="RefSeq" id="WP_405451776.1">
    <property type="nucleotide sequence ID" value="NZ_CP108164.1"/>
</dbReference>
<feature type="region of interest" description="Disordered" evidence="1">
    <location>
        <begin position="186"/>
        <end position="227"/>
    </location>
</feature>